<dbReference type="AlphaFoldDB" id="D7CKK8"/>
<dbReference type="eggNOG" id="COG2086">
    <property type="taxonomic scope" value="Bacteria"/>
</dbReference>
<dbReference type="OrthoDB" id="9804960at2"/>
<evidence type="ECO:0000256" key="2">
    <source>
        <dbReference type="ARBA" id="ARBA00049933"/>
    </source>
</evidence>
<dbReference type="Proteomes" id="UP000000378">
    <property type="component" value="Chromosome"/>
</dbReference>
<dbReference type="SMART" id="SM00893">
    <property type="entry name" value="ETF"/>
    <property type="match status" value="1"/>
</dbReference>
<protein>
    <submittedName>
        <fullName evidence="4">Electron transfer flavoprotein alpha/beta-subunit</fullName>
    </submittedName>
</protein>
<dbReference type="InterPro" id="IPR000049">
    <property type="entry name" value="ET-Flavoprotein_bsu_CS"/>
</dbReference>
<evidence type="ECO:0000256" key="1">
    <source>
        <dbReference type="ARBA" id="ARBA00007557"/>
    </source>
</evidence>
<dbReference type="Pfam" id="PF01012">
    <property type="entry name" value="ETF"/>
    <property type="match status" value="1"/>
</dbReference>
<accession>D7CKK8</accession>
<evidence type="ECO:0000259" key="3">
    <source>
        <dbReference type="SMART" id="SM00893"/>
    </source>
</evidence>
<dbReference type="InterPro" id="IPR014729">
    <property type="entry name" value="Rossmann-like_a/b/a_fold"/>
</dbReference>
<evidence type="ECO:0000313" key="4">
    <source>
        <dbReference type="EMBL" id="ADI01243.1"/>
    </source>
</evidence>
<reference evidence="5" key="1">
    <citation type="journal article" date="2010" name="Stand. Genomic Sci.">
        <title>Complete genome sequence of Syntrophothermus lipocalidus type strain (TGB-C1T).</title>
        <authorList>
            <consortium name="US DOE Joint Genome Institute (JGI-PGF)"/>
            <person name="Djao O."/>
            <person name="Zhang X."/>
            <person name="Lucas S."/>
            <person name="Lapidus A."/>
            <person name="Glavina Del Rio T."/>
            <person name="Nolan M."/>
            <person name="Tice H."/>
            <person name="Cheng J."/>
            <person name="Han C."/>
            <person name="Tapia R."/>
            <person name="Goodwin L."/>
            <person name="Pitluck S."/>
            <person name="Liolios K."/>
            <person name="Ivanova N."/>
            <person name="Mavromatis K."/>
            <person name="Mikhailova N."/>
            <person name="Ovchinnikova G."/>
            <person name="Pati A."/>
            <person name="Brambilla E."/>
            <person name="Chen A."/>
            <person name="Palaniappan K."/>
            <person name="Land M."/>
            <person name="Hauser L."/>
            <person name="Chang Y."/>
            <person name="Jeffries C."/>
            <person name="Rohde M."/>
            <person name="Sikorski J."/>
            <person name="Spring S."/>
            <person name="Goker M."/>
            <person name="Detter J."/>
            <person name="Woyke T."/>
            <person name="Bristow J."/>
            <person name="Eisen J."/>
            <person name="Markowitz V."/>
            <person name="Hugenholtz P."/>
            <person name="Kyrpides N."/>
            <person name="Klenk H."/>
        </authorList>
    </citation>
    <scope>NUCLEOTIDE SEQUENCE [LARGE SCALE GENOMIC DNA]</scope>
    <source>
        <strain evidence="5">DSM 12680 / TGB-C1</strain>
    </source>
</reference>
<comment type="similarity">
    <text evidence="1">Belongs to the ETF beta-subunit/FixA family.</text>
</comment>
<dbReference type="PIRSF" id="PIRSF000090">
    <property type="entry name" value="Beta-ETF"/>
    <property type="match status" value="1"/>
</dbReference>
<organism evidence="4 5">
    <name type="scientific">Syntrophothermus lipocalidus (strain DSM 12680 / TGB-C1)</name>
    <dbReference type="NCBI Taxonomy" id="643648"/>
    <lineage>
        <taxon>Bacteria</taxon>
        <taxon>Bacillati</taxon>
        <taxon>Bacillota</taxon>
        <taxon>Clostridia</taxon>
        <taxon>Eubacteriales</taxon>
        <taxon>Syntrophomonadaceae</taxon>
        <taxon>Syntrophothermus</taxon>
    </lineage>
</organism>
<dbReference type="InterPro" id="IPR014730">
    <property type="entry name" value="ETF_a/b_N"/>
</dbReference>
<dbReference type="PANTHER" id="PTHR21294">
    <property type="entry name" value="ELECTRON TRANSFER FLAVOPROTEIN BETA-SUBUNIT"/>
    <property type="match status" value="1"/>
</dbReference>
<dbReference type="EMBL" id="CP002048">
    <property type="protein sequence ID" value="ADI01243.1"/>
    <property type="molecule type" value="Genomic_DNA"/>
</dbReference>
<dbReference type="RefSeq" id="WP_013174645.1">
    <property type="nucleotide sequence ID" value="NC_014220.1"/>
</dbReference>
<dbReference type="InterPro" id="IPR012255">
    <property type="entry name" value="ETF_b"/>
</dbReference>
<gene>
    <name evidence="4" type="ordered locus">Slip_0459</name>
</gene>
<dbReference type="SUPFAM" id="SSF52402">
    <property type="entry name" value="Adenine nucleotide alpha hydrolases-like"/>
    <property type="match status" value="1"/>
</dbReference>
<dbReference type="Gene3D" id="3.40.50.620">
    <property type="entry name" value="HUPs"/>
    <property type="match status" value="1"/>
</dbReference>
<dbReference type="STRING" id="643648.Slip_0459"/>
<sequence>MNIVVAMKQIPDLQQIRIRNKKPLLEDVPQTFGNIDRNALEAAVLIKEEVGGSVTVVAVGKEGLEDTVKEALAAGADQAYLIIHDEREGFESSINARLIAEAIKQLGSVDLVLFGEGSGDNYSSQVGSRVAELLDLPQVGYVERIELAEGKVLVTRSLEDGQEVLEVTLPAVLTVVADLNQPRIPSVTQILKAGKKPKKTVSPQELAGVLPPPKINTISNLAPEIERKKIRVKSVAELVEKLRAEGLLGRA</sequence>
<dbReference type="PROSITE" id="PS01065">
    <property type="entry name" value="ETF_BETA"/>
    <property type="match status" value="1"/>
</dbReference>
<name>D7CKK8_SYNLT</name>
<feature type="domain" description="Electron transfer flavoprotein alpha/beta-subunit N-terminal" evidence="3">
    <location>
        <begin position="20"/>
        <end position="210"/>
    </location>
</feature>
<reference evidence="4 5" key="2">
    <citation type="journal article" date="2010" name="Stand. Genomic Sci.">
        <title>Complete genome sequence of Syntrophothermus lipocalidus type strain (TGB-C1).</title>
        <authorList>
            <person name="Djao O.D."/>
            <person name="Zhang X."/>
            <person name="Lucas S."/>
            <person name="Lapidus A."/>
            <person name="Del Rio T.G."/>
            <person name="Nolan M."/>
            <person name="Tice H."/>
            <person name="Cheng J.F."/>
            <person name="Han C."/>
            <person name="Tapia R."/>
            <person name="Goodwin L."/>
            <person name="Pitluck S."/>
            <person name="Liolios K."/>
            <person name="Ivanova N."/>
            <person name="Mavromatis K."/>
            <person name="Mikhailova N."/>
            <person name="Ovchinnikova G."/>
            <person name="Pati A."/>
            <person name="Brambilla E."/>
            <person name="Chen A."/>
            <person name="Palaniappan K."/>
            <person name="Land M."/>
            <person name="Hauser L."/>
            <person name="Chang Y.J."/>
            <person name="Jeffries C.D."/>
            <person name="Rohde M."/>
            <person name="Sikorski J."/>
            <person name="Spring S."/>
            <person name="Goker M."/>
            <person name="Detter J.C."/>
            <person name="Woyke T."/>
            <person name="Bristow J."/>
            <person name="Eisen J.A."/>
            <person name="Markowitz V."/>
            <person name="Hugenholtz P."/>
            <person name="Kyrpides N.C."/>
            <person name="Klenk H.P."/>
        </authorList>
    </citation>
    <scope>NUCLEOTIDE SEQUENCE [LARGE SCALE GENOMIC DNA]</scope>
    <source>
        <strain evidence="5">DSM 12680 / TGB-C1</strain>
    </source>
</reference>
<dbReference type="GO" id="GO:0009055">
    <property type="term" value="F:electron transfer activity"/>
    <property type="evidence" value="ECO:0007669"/>
    <property type="project" value="InterPro"/>
</dbReference>
<comment type="cofactor">
    <cofactor evidence="2">
        <name>AMP</name>
        <dbReference type="ChEBI" id="CHEBI:456215"/>
    </cofactor>
</comment>
<keyword evidence="5" id="KW-1185">Reference proteome</keyword>
<dbReference type="HOGENOM" id="CLU_060196_2_2_9"/>
<dbReference type="KEGG" id="slp:Slip_0459"/>
<proteinExistence type="inferred from homology"/>
<dbReference type="InterPro" id="IPR033948">
    <property type="entry name" value="ETF_beta_N"/>
</dbReference>
<dbReference type="CDD" id="cd01714">
    <property type="entry name" value="ETF_beta"/>
    <property type="match status" value="1"/>
</dbReference>
<evidence type="ECO:0000313" key="5">
    <source>
        <dbReference type="Proteomes" id="UP000000378"/>
    </source>
</evidence>
<dbReference type="PANTHER" id="PTHR21294:SF20">
    <property type="entry name" value="ELECTRON TRANSFER FLAVOPROTEIN, SUBUNIT BETA (ETFB)"/>
    <property type="match status" value="1"/>
</dbReference>